<keyword evidence="4" id="KW-1185">Reference proteome</keyword>
<feature type="region of interest" description="Disordered" evidence="1">
    <location>
        <begin position="124"/>
        <end position="149"/>
    </location>
</feature>
<feature type="compositionally biased region" description="Basic and acidic residues" evidence="1">
    <location>
        <begin position="424"/>
        <end position="433"/>
    </location>
</feature>
<protein>
    <submittedName>
        <fullName evidence="3">Uncharacterized protein</fullName>
    </submittedName>
</protein>
<feature type="compositionally biased region" description="Pro residues" evidence="1">
    <location>
        <begin position="411"/>
        <end position="423"/>
    </location>
</feature>
<feature type="compositionally biased region" description="Polar residues" evidence="1">
    <location>
        <begin position="229"/>
        <end position="239"/>
    </location>
</feature>
<feature type="region of interest" description="Disordered" evidence="1">
    <location>
        <begin position="228"/>
        <end position="278"/>
    </location>
</feature>
<evidence type="ECO:0000256" key="1">
    <source>
        <dbReference type="SAM" id="MobiDB-lite"/>
    </source>
</evidence>
<sequence length="433" mass="49847">MVRNNYDNQFELGILSESILCVGVALTLVTVIFFGIKLRWFRYRMNMQESESPVLLRSHSVTEIRENCSAGQYRQSLHEDMLIRTNNEFQPPSTSSSSSSYSVKSKSERESIFRWPFKNKMSLSKSQSLKENNRPSAITRSTSAPEETTLEKNDRIAHQMAMAEKNERLRRSIYESLHSNDISASMPDLVNESISPKMMKIQKGLEVSLEEETDEYQLTDEVQEIKSLESCSESQTSIQQEKEENEGDEINQIEEEEEKEEVIQIKPPTPPRRRSRSSSIKINQLLADSPDINSIPVLPVVLPRKKQMLANSNNIEPESFEKTNNEICEIERRRSSIDIIPKSILKTSETTNNSNSTVHFINVPESSSSEDETDDYEDDVNRHYSVWQQIDIHRDQLTQSYQLNRNEESSSPPPLPKTPPPKYEPVERDFSFA</sequence>
<organism evidence="3 4">
    <name type="scientific">Polypedilum vanderplanki</name>
    <name type="common">Sleeping chironomid midge</name>
    <dbReference type="NCBI Taxonomy" id="319348"/>
    <lineage>
        <taxon>Eukaryota</taxon>
        <taxon>Metazoa</taxon>
        <taxon>Ecdysozoa</taxon>
        <taxon>Arthropoda</taxon>
        <taxon>Hexapoda</taxon>
        <taxon>Insecta</taxon>
        <taxon>Pterygota</taxon>
        <taxon>Neoptera</taxon>
        <taxon>Endopterygota</taxon>
        <taxon>Diptera</taxon>
        <taxon>Nematocera</taxon>
        <taxon>Chironomoidea</taxon>
        <taxon>Chironomidae</taxon>
        <taxon>Chironominae</taxon>
        <taxon>Polypedilum</taxon>
        <taxon>Polypedilum</taxon>
    </lineage>
</organism>
<evidence type="ECO:0000313" key="4">
    <source>
        <dbReference type="Proteomes" id="UP001107558"/>
    </source>
</evidence>
<proteinExistence type="predicted"/>
<keyword evidence="2" id="KW-1133">Transmembrane helix</keyword>
<feature type="region of interest" description="Disordered" evidence="1">
    <location>
        <begin position="395"/>
        <end position="433"/>
    </location>
</feature>
<name>A0A9J6CF52_POLVA</name>
<evidence type="ECO:0000256" key="2">
    <source>
        <dbReference type="SAM" id="Phobius"/>
    </source>
</evidence>
<feature type="region of interest" description="Disordered" evidence="1">
    <location>
        <begin position="349"/>
        <end position="377"/>
    </location>
</feature>
<accession>A0A9J6CF52</accession>
<dbReference type="Proteomes" id="UP001107558">
    <property type="component" value="Chromosome 1"/>
</dbReference>
<dbReference type="EMBL" id="JADBJN010000001">
    <property type="protein sequence ID" value="KAG5680708.1"/>
    <property type="molecule type" value="Genomic_DNA"/>
</dbReference>
<comment type="caution">
    <text evidence="3">The sequence shown here is derived from an EMBL/GenBank/DDBJ whole genome shotgun (WGS) entry which is preliminary data.</text>
</comment>
<feature type="compositionally biased region" description="Acidic residues" evidence="1">
    <location>
        <begin position="243"/>
        <end position="260"/>
    </location>
</feature>
<feature type="transmembrane region" description="Helical" evidence="2">
    <location>
        <begin position="12"/>
        <end position="36"/>
    </location>
</feature>
<evidence type="ECO:0000313" key="3">
    <source>
        <dbReference type="EMBL" id="KAG5680708.1"/>
    </source>
</evidence>
<dbReference type="AlphaFoldDB" id="A0A9J6CF52"/>
<reference evidence="3" key="1">
    <citation type="submission" date="2021-03" db="EMBL/GenBank/DDBJ databases">
        <title>Chromosome level genome of the anhydrobiotic midge Polypedilum vanderplanki.</title>
        <authorList>
            <person name="Yoshida Y."/>
            <person name="Kikawada T."/>
            <person name="Gusev O."/>
        </authorList>
    </citation>
    <scope>NUCLEOTIDE SEQUENCE</scope>
    <source>
        <strain evidence="3">NIAS01</strain>
        <tissue evidence="3">Whole body or cell culture</tissue>
    </source>
</reference>
<gene>
    <name evidence="3" type="ORF">PVAND_010199</name>
</gene>
<keyword evidence="2" id="KW-0812">Transmembrane</keyword>
<keyword evidence="2" id="KW-0472">Membrane</keyword>
<dbReference type="OrthoDB" id="10668859at2759"/>
<feature type="compositionally biased region" description="Polar residues" evidence="1">
    <location>
        <begin position="124"/>
        <end position="146"/>
    </location>
</feature>
<feature type="compositionally biased region" description="Acidic residues" evidence="1">
    <location>
        <begin position="368"/>
        <end position="377"/>
    </location>
</feature>